<evidence type="ECO:0000256" key="1">
    <source>
        <dbReference type="ARBA" id="ARBA00004141"/>
    </source>
</evidence>
<accession>A0A5S9F2X3</accession>
<gene>
    <name evidence="7" type="ORF">UABAM_01272</name>
</gene>
<keyword evidence="4 5" id="KW-0472">Membrane</keyword>
<dbReference type="PANTHER" id="PTHR10846:SF8">
    <property type="entry name" value="INNER MEMBRANE PROTEIN YRBG"/>
    <property type="match status" value="1"/>
</dbReference>
<evidence type="ECO:0000313" key="7">
    <source>
        <dbReference type="EMBL" id="BBM82929.1"/>
    </source>
</evidence>
<evidence type="ECO:0000259" key="6">
    <source>
        <dbReference type="Pfam" id="PF01699"/>
    </source>
</evidence>
<feature type="transmembrane region" description="Helical" evidence="5">
    <location>
        <begin position="34"/>
        <end position="58"/>
    </location>
</feature>
<feature type="transmembrane region" description="Helical" evidence="5">
    <location>
        <begin position="183"/>
        <end position="206"/>
    </location>
</feature>
<dbReference type="GO" id="GO:0005262">
    <property type="term" value="F:calcium channel activity"/>
    <property type="evidence" value="ECO:0007669"/>
    <property type="project" value="TreeGrafter"/>
</dbReference>
<dbReference type="InterPro" id="IPR004481">
    <property type="entry name" value="K/Na/Ca-exchanger"/>
</dbReference>
<feature type="transmembrane region" description="Helical" evidence="5">
    <location>
        <begin position="133"/>
        <end position="154"/>
    </location>
</feature>
<dbReference type="GO" id="GO:0005886">
    <property type="term" value="C:plasma membrane"/>
    <property type="evidence" value="ECO:0007669"/>
    <property type="project" value="TreeGrafter"/>
</dbReference>
<protein>
    <recommendedName>
        <fullName evidence="6">Sodium/calcium exchanger membrane region domain-containing protein</fullName>
    </recommendedName>
</protein>
<dbReference type="InterPro" id="IPR044880">
    <property type="entry name" value="NCX_ion-bd_dom_sf"/>
</dbReference>
<dbReference type="Proteomes" id="UP000326354">
    <property type="component" value="Chromosome"/>
</dbReference>
<sequence>MDLLLLTLFLIVSLYVLIKSSDLFIDSAEQIGKWLAIPPFVIGVTIVALGTSLPELITSLIAVSENSSEIVLGGVIGSNIANILLILGIASLFTNSMNISWNIFYSDLPIFFVSGGMFCFVVLPLGQSAANNYVTIGESLLLLAGYFIYIWFFITDRQASSDDVAKKDKSKKKKTNQSLPTKVPVFLVLGSLGIYFGASYTVECVIKISEIIKVAKDIIASSAVAIGTSLPELMVSIAAVRKKQFDIAFGNVAGSNVFNIFAVVGIPGIFAGGKLIVPASVITLGLPYLIFSYILFLVIMMDNKVTRMEGAALLLCYALFMGKLFNVI</sequence>
<feature type="transmembrane region" description="Helical" evidence="5">
    <location>
        <begin position="247"/>
        <end position="270"/>
    </location>
</feature>
<keyword evidence="8" id="KW-1185">Reference proteome</keyword>
<evidence type="ECO:0000313" key="8">
    <source>
        <dbReference type="Proteomes" id="UP000326354"/>
    </source>
</evidence>
<evidence type="ECO:0000256" key="2">
    <source>
        <dbReference type="ARBA" id="ARBA00022692"/>
    </source>
</evidence>
<evidence type="ECO:0000256" key="5">
    <source>
        <dbReference type="SAM" id="Phobius"/>
    </source>
</evidence>
<dbReference type="Gene3D" id="1.20.1420.30">
    <property type="entry name" value="NCX, central ion-binding region"/>
    <property type="match status" value="1"/>
</dbReference>
<dbReference type="PANTHER" id="PTHR10846">
    <property type="entry name" value="SODIUM/POTASSIUM/CALCIUM EXCHANGER"/>
    <property type="match status" value="1"/>
</dbReference>
<feature type="transmembrane region" description="Helical" evidence="5">
    <location>
        <begin position="108"/>
        <end position="126"/>
    </location>
</feature>
<dbReference type="GO" id="GO:0008273">
    <property type="term" value="F:calcium, potassium:sodium antiporter activity"/>
    <property type="evidence" value="ECO:0007669"/>
    <property type="project" value="TreeGrafter"/>
</dbReference>
<keyword evidence="3 5" id="KW-1133">Transmembrane helix</keyword>
<feature type="transmembrane region" description="Helical" evidence="5">
    <location>
        <begin position="276"/>
        <end position="299"/>
    </location>
</feature>
<dbReference type="GO" id="GO:0006874">
    <property type="term" value="P:intracellular calcium ion homeostasis"/>
    <property type="evidence" value="ECO:0007669"/>
    <property type="project" value="TreeGrafter"/>
</dbReference>
<evidence type="ECO:0000256" key="4">
    <source>
        <dbReference type="ARBA" id="ARBA00023136"/>
    </source>
</evidence>
<dbReference type="RefSeq" id="WP_151967154.1">
    <property type="nucleotide sequence ID" value="NZ_AP019860.1"/>
</dbReference>
<proteinExistence type="predicted"/>
<dbReference type="InterPro" id="IPR004837">
    <property type="entry name" value="NaCa_Exmemb"/>
</dbReference>
<dbReference type="OrthoDB" id="9794225at2"/>
<organism evidence="7 8">
    <name type="scientific">Uabimicrobium amorphum</name>
    <dbReference type="NCBI Taxonomy" id="2596890"/>
    <lineage>
        <taxon>Bacteria</taxon>
        <taxon>Pseudomonadati</taxon>
        <taxon>Planctomycetota</taxon>
        <taxon>Candidatus Uabimicrobiia</taxon>
        <taxon>Candidatus Uabimicrobiales</taxon>
        <taxon>Candidatus Uabimicrobiaceae</taxon>
        <taxon>Candidatus Uabimicrobium</taxon>
    </lineage>
</organism>
<name>A0A5S9F2X3_UABAM</name>
<evidence type="ECO:0000256" key="3">
    <source>
        <dbReference type="ARBA" id="ARBA00022989"/>
    </source>
</evidence>
<dbReference type="Pfam" id="PF01699">
    <property type="entry name" value="Na_Ca_ex"/>
    <property type="match status" value="2"/>
</dbReference>
<keyword evidence="2 5" id="KW-0812">Transmembrane</keyword>
<feature type="domain" description="Sodium/calcium exchanger membrane region" evidence="6">
    <location>
        <begin position="184"/>
        <end position="321"/>
    </location>
</feature>
<dbReference type="KEGG" id="uam:UABAM_01272"/>
<dbReference type="AlphaFoldDB" id="A0A5S9F2X3"/>
<dbReference type="EMBL" id="AP019860">
    <property type="protein sequence ID" value="BBM82929.1"/>
    <property type="molecule type" value="Genomic_DNA"/>
</dbReference>
<feature type="domain" description="Sodium/calcium exchanger membrane region" evidence="6">
    <location>
        <begin position="6"/>
        <end position="154"/>
    </location>
</feature>
<comment type="subcellular location">
    <subcellularLocation>
        <location evidence="1">Membrane</location>
        <topology evidence="1">Multi-pass membrane protein</topology>
    </subcellularLocation>
</comment>
<dbReference type="NCBIfam" id="TIGR00367">
    <property type="entry name" value="calcium/sodium antiporter"/>
    <property type="match status" value="1"/>
</dbReference>
<feature type="transmembrane region" description="Helical" evidence="5">
    <location>
        <begin position="70"/>
        <end position="93"/>
    </location>
</feature>
<reference evidence="7 8" key="1">
    <citation type="submission" date="2019-08" db="EMBL/GenBank/DDBJ databases">
        <title>Complete genome sequence of Candidatus Uab amorphum.</title>
        <authorList>
            <person name="Shiratori T."/>
            <person name="Suzuki S."/>
            <person name="Kakizawa Y."/>
            <person name="Ishida K."/>
        </authorList>
    </citation>
    <scope>NUCLEOTIDE SEQUENCE [LARGE SCALE GENOMIC DNA]</scope>
    <source>
        <strain evidence="7 8">SRT547</strain>
    </source>
</reference>